<dbReference type="AlphaFoldDB" id="W4LVF6"/>
<dbReference type="NCBIfam" id="TIGR00413">
    <property type="entry name" value="rlpA"/>
    <property type="match status" value="1"/>
</dbReference>
<keyword evidence="1 4" id="KW-0732">Signal</keyword>
<dbReference type="Gene3D" id="3.30.70.1070">
    <property type="entry name" value="Sporulation related repeat"/>
    <property type="match status" value="1"/>
</dbReference>
<evidence type="ECO:0000313" key="7">
    <source>
        <dbReference type="EMBL" id="ETX01875.1"/>
    </source>
</evidence>
<feature type="domain" description="SPOR" evidence="6">
    <location>
        <begin position="131"/>
        <end position="209"/>
    </location>
</feature>
<proteinExistence type="inferred from homology"/>
<dbReference type="EC" id="4.2.2.-" evidence="4"/>
<dbReference type="HOGENOM" id="CLU_042923_3_4_7"/>
<evidence type="ECO:0000256" key="4">
    <source>
        <dbReference type="HAMAP-Rule" id="MF_02071"/>
    </source>
</evidence>
<dbReference type="InterPro" id="IPR036680">
    <property type="entry name" value="SPOR-like_sf"/>
</dbReference>
<protein>
    <recommendedName>
        <fullName evidence="4">Probable endolytic peptidoglycan transglycosylase RlpA</fullName>
        <ecNumber evidence="4">4.2.2.-</ecNumber>
    </recommendedName>
</protein>
<dbReference type="GO" id="GO:0071555">
    <property type="term" value="P:cell wall organization"/>
    <property type="evidence" value="ECO:0007669"/>
    <property type="project" value="UniProtKB-KW"/>
</dbReference>
<keyword evidence="8" id="KW-1185">Reference proteome</keyword>
<evidence type="ECO:0000256" key="3">
    <source>
        <dbReference type="ARBA" id="ARBA00023316"/>
    </source>
</evidence>
<organism evidence="7 8">
    <name type="scientific">Entotheonella factor</name>
    <dbReference type="NCBI Taxonomy" id="1429438"/>
    <lineage>
        <taxon>Bacteria</taxon>
        <taxon>Pseudomonadati</taxon>
        <taxon>Nitrospinota/Tectimicrobiota group</taxon>
        <taxon>Candidatus Tectimicrobiota</taxon>
        <taxon>Candidatus Entotheonellia</taxon>
        <taxon>Candidatus Entotheonellales</taxon>
        <taxon>Candidatus Entotheonellaceae</taxon>
        <taxon>Candidatus Entotheonella</taxon>
    </lineage>
</organism>
<reference evidence="7 8" key="1">
    <citation type="journal article" date="2014" name="Nature">
        <title>An environmental bacterial taxon with a large and distinct metabolic repertoire.</title>
        <authorList>
            <person name="Wilson M.C."/>
            <person name="Mori T."/>
            <person name="Ruckert C."/>
            <person name="Uria A.R."/>
            <person name="Helf M.J."/>
            <person name="Takada K."/>
            <person name="Gernert C."/>
            <person name="Steffens U.A."/>
            <person name="Heycke N."/>
            <person name="Schmitt S."/>
            <person name="Rinke C."/>
            <person name="Helfrich E.J."/>
            <person name="Brachmann A.O."/>
            <person name="Gurgui C."/>
            <person name="Wakimoto T."/>
            <person name="Kracht M."/>
            <person name="Crusemann M."/>
            <person name="Hentschel U."/>
            <person name="Abe I."/>
            <person name="Matsunaga S."/>
            <person name="Kalinowski J."/>
            <person name="Takeyama H."/>
            <person name="Piel J."/>
        </authorList>
    </citation>
    <scope>NUCLEOTIDE SEQUENCE [LARGE SCALE GENOMIC DNA]</scope>
    <source>
        <strain evidence="8">TSY1</strain>
    </source>
</reference>
<dbReference type="PATRIC" id="fig|1429438.4.peg.1275"/>
<feature type="signal peptide" evidence="4">
    <location>
        <begin position="1"/>
        <end position="26"/>
    </location>
</feature>
<comment type="caution">
    <text evidence="7">The sequence shown here is derived from an EMBL/GenBank/DDBJ whole genome shotgun (WGS) entry which is preliminary data.</text>
</comment>
<evidence type="ECO:0000256" key="1">
    <source>
        <dbReference type="ARBA" id="ARBA00022729"/>
    </source>
</evidence>
<dbReference type="HAMAP" id="MF_02071">
    <property type="entry name" value="RlpA"/>
    <property type="match status" value="1"/>
</dbReference>
<dbReference type="GO" id="GO:0042834">
    <property type="term" value="F:peptidoglycan binding"/>
    <property type="evidence" value="ECO:0007669"/>
    <property type="project" value="InterPro"/>
</dbReference>
<dbReference type="GO" id="GO:0000270">
    <property type="term" value="P:peptidoglycan metabolic process"/>
    <property type="evidence" value="ECO:0007669"/>
    <property type="project" value="UniProtKB-UniRule"/>
</dbReference>
<sequence length="221" mass="24580" precursor="true">MLHYLIQQLFGYLVLLGLTLWSTAHAASHPPPHLVQYGVASWYGKPFHGRLTANGERYDMYQLTAAHKQAPLGIHAIITHMRTGRQVRVRITDRGPFVKGRLIDLFYGAARQLGMVQDGLAPVMIEFLPDTQPEITFMVQAGSYQNAQYALAAKRRIGASYPNVLIRKLPESKTPIYQVLLGPFKTRRHAEAILQGIGPLGYKGLIIPQTQTVSSLPPGSR</sequence>
<dbReference type="InterPro" id="IPR009009">
    <property type="entry name" value="RlpA-like_DPBB"/>
</dbReference>
<dbReference type="SUPFAM" id="SSF50685">
    <property type="entry name" value="Barwin-like endoglucanases"/>
    <property type="match status" value="1"/>
</dbReference>
<keyword evidence="3 4" id="KW-0961">Cell wall biogenesis/degradation</keyword>
<dbReference type="Pfam" id="PF05036">
    <property type="entry name" value="SPOR"/>
    <property type="match status" value="1"/>
</dbReference>
<dbReference type="InterPro" id="IPR007730">
    <property type="entry name" value="SPOR-like_dom"/>
</dbReference>
<feature type="chain" id="PRO_5009993192" description="Probable endolytic peptidoglycan transglycosylase RlpA" evidence="4">
    <location>
        <begin position="27"/>
        <end position="221"/>
    </location>
</feature>
<comment type="function">
    <text evidence="4">Lytic transglycosylase with a strong preference for naked glycan strands that lack stem peptides.</text>
</comment>
<gene>
    <name evidence="4" type="primary">rlpA</name>
    <name evidence="7" type="ORF">ETSY1_05680</name>
</gene>
<accession>W4LVF6</accession>
<evidence type="ECO:0000313" key="8">
    <source>
        <dbReference type="Proteomes" id="UP000019141"/>
    </source>
</evidence>
<dbReference type="PANTHER" id="PTHR34183">
    <property type="entry name" value="ENDOLYTIC PEPTIDOGLYCAN TRANSGLYCOSYLASE RLPA"/>
    <property type="match status" value="1"/>
</dbReference>
<dbReference type="Pfam" id="PF03330">
    <property type="entry name" value="DPBB_1"/>
    <property type="match status" value="1"/>
</dbReference>
<dbReference type="Proteomes" id="UP000019141">
    <property type="component" value="Unassembled WGS sequence"/>
</dbReference>
<evidence type="ECO:0000256" key="2">
    <source>
        <dbReference type="ARBA" id="ARBA00023239"/>
    </source>
</evidence>
<dbReference type="InterPro" id="IPR012997">
    <property type="entry name" value="RplA"/>
</dbReference>
<name>W4LVF6_ENTF1</name>
<evidence type="ECO:0000256" key="5">
    <source>
        <dbReference type="RuleBase" id="RU003495"/>
    </source>
</evidence>
<evidence type="ECO:0000259" key="6">
    <source>
        <dbReference type="PROSITE" id="PS51724"/>
    </source>
</evidence>
<dbReference type="Gene3D" id="2.40.40.10">
    <property type="entry name" value="RlpA-like domain"/>
    <property type="match status" value="1"/>
</dbReference>
<dbReference type="EMBL" id="AZHW01000194">
    <property type="protein sequence ID" value="ETX01875.1"/>
    <property type="molecule type" value="Genomic_DNA"/>
</dbReference>
<dbReference type="GO" id="GO:0008932">
    <property type="term" value="F:lytic endotransglycosylase activity"/>
    <property type="evidence" value="ECO:0007669"/>
    <property type="project" value="UniProtKB-UniRule"/>
</dbReference>
<dbReference type="PROSITE" id="PS51724">
    <property type="entry name" value="SPOR"/>
    <property type="match status" value="1"/>
</dbReference>
<dbReference type="InterPro" id="IPR036908">
    <property type="entry name" value="RlpA-like_sf"/>
</dbReference>
<comment type="similarity">
    <text evidence="4 5">Belongs to the RlpA family.</text>
</comment>
<dbReference type="PANTHER" id="PTHR34183:SF1">
    <property type="entry name" value="ENDOLYTIC PEPTIDOGLYCAN TRANSGLYCOSYLASE RLPA"/>
    <property type="match status" value="1"/>
</dbReference>
<dbReference type="SUPFAM" id="SSF110997">
    <property type="entry name" value="Sporulation related repeat"/>
    <property type="match status" value="1"/>
</dbReference>
<dbReference type="CDD" id="cd22268">
    <property type="entry name" value="DPBB_RlpA-like"/>
    <property type="match status" value="1"/>
</dbReference>
<keyword evidence="2 4" id="KW-0456">Lyase</keyword>
<dbReference type="InterPro" id="IPR034718">
    <property type="entry name" value="RlpA"/>
</dbReference>